<sequence>MLKLDKLPFGIALGALAPILGLVIYYFVKAPSISFGEFVEFFFTNKAMLTAAGSVCLIANIILFTLFINSRRDKTAVGIFAMTVMYGLIILYAKFFM</sequence>
<keyword evidence="1" id="KW-0812">Transmembrane</keyword>
<evidence type="ECO:0000313" key="3">
    <source>
        <dbReference type="Proteomes" id="UP000290204"/>
    </source>
</evidence>
<name>A0A4Q1CDS4_9BACT</name>
<evidence type="ECO:0008006" key="4">
    <source>
        <dbReference type="Google" id="ProtNLM"/>
    </source>
</evidence>
<gene>
    <name evidence="2" type="ORF">ESA94_20045</name>
</gene>
<keyword evidence="3" id="KW-1185">Reference proteome</keyword>
<dbReference type="EMBL" id="SDHW01000008">
    <property type="protein sequence ID" value="RXK57813.1"/>
    <property type="molecule type" value="Genomic_DNA"/>
</dbReference>
<reference evidence="2 3" key="1">
    <citation type="submission" date="2019-01" db="EMBL/GenBank/DDBJ databases">
        <title>Lacibacter sp. strain TTM-7.</title>
        <authorList>
            <person name="Chen W.-M."/>
        </authorList>
    </citation>
    <scope>NUCLEOTIDE SEQUENCE [LARGE SCALE GENOMIC DNA]</scope>
    <source>
        <strain evidence="2 3">TTM-7</strain>
    </source>
</reference>
<organism evidence="2 3">
    <name type="scientific">Lacibacter luteus</name>
    <dbReference type="NCBI Taxonomy" id="2508719"/>
    <lineage>
        <taxon>Bacteria</taxon>
        <taxon>Pseudomonadati</taxon>
        <taxon>Bacteroidota</taxon>
        <taxon>Chitinophagia</taxon>
        <taxon>Chitinophagales</taxon>
        <taxon>Chitinophagaceae</taxon>
        <taxon>Lacibacter</taxon>
    </lineage>
</organism>
<dbReference type="Proteomes" id="UP000290204">
    <property type="component" value="Unassembled WGS sequence"/>
</dbReference>
<feature type="transmembrane region" description="Helical" evidence="1">
    <location>
        <begin position="7"/>
        <end position="28"/>
    </location>
</feature>
<evidence type="ECO:0000313" key="2">
    <source>
        <dbReference type="EMBL" id="RXK57813.1"/>
    </source>
</evidence>
<keyword evidence="1" id="KW-0472">Membrane</keyword>
<evidence type="ECO:0000256" key="1">
    <source>
        <dbReference type="SAM" id="Phobius"/>
    </source>
</evidence>
<accession>A0A4Q1CDS4</accession>
<keyword evidence="1" id="KW-1133">Transmembrane helix</keyword>
<dbReference type="OrthoDB" id="678023at2"/>
<feature type="transmembrane region" description="Helical" evidence="1">
    <location>
        <begin position="48"/>
        <end position="68"/>
    </location>
</feature>
<protein>
    <recommendedName>
        <fullName evidence="4">Stationary phase survival protein SurE</fullName>
    </recommendedName>
</protein>
<dbReference type="RefSeq" id="WP_129132737.1">
    <property type="nucleotide sequence ID" value="NZ_SDHW01000008.1"/>
</dbReference>
<feature type="transmembrane region" description="Helical" evidence="1">
    <location>
        <begin position="75"/>
        <end position="95"/>
    </location>
</feature>
<proteinExistence type="predicted"/>
<comment type="caution">
    <text evidence="2">The sequence shown here is derived from an EMBL/GenBank/DDBJ whole genome shotgun (WGS) entry which is preliminary data.</text>
</comment>
<dbReference type="AlphaFoldDB" id="A0A4Q1CDS4"/>